<accession>A0A9P7M7U6</accession>
<dbReference type="EMBL" id="SRPO01000468">
    <property type="protein sequence ID" value="KAG5932243.1"/>
    <property type="molecule type" value="Genomic_DNA"/>
</dbReference>
<dbReference type="InterPro" id="IPR036282">
    <property type="entry name" value="Glutathione-S-Trfase_C_sf"/>
</dbReference>
<evidence type="ECO:0000256" key="1">
    <source>
        <dbReference type="SAM" id="SignalP"/>
    </source>
</evidence>
<proteinExistence type="predicted"/>
<gene>
    <name evidence="2" type="ORF">E4U60_005356</name>
</gene>
<keyword evidence="3" id="KW-1185">Reference proteome</keyword>
<feature type="chain" id="PRO_5040200530" evidence="1">
    <location>
        <begin position="22"/>
        <end position="108"/>
    </location>
</feature>
<dbReference type="SUPFAM" id="SSF47616">
    <property type="entry name" value="GST C-terminal domain-like"/>
    <property type="match status" value="1"/>
</dbReference>
<evidence type="ECO:0000313" key="3">
    <source>
        <dbReference type="Proteomes" id="UP000706124"/>
    </source>
</evidence>
<reference evidence="2 3" key="1">
    <citation type="journal article" date="2020" name="bioRxiv">
        <title>Whole genome comparisons of ergot fungi reveals the divergence and evolution of species within the genus Claviceps are the result of varying mechanisms driving genome evolution and host range expansion.</title>
        <authorList>
            <person name="Wyka S.A."/>
            <person name="Mondo S.J."/>
            <person name="Liu M."/>
            <person name="Dettman J."/>
            <person name="Nalam V."/>
            <person name="Broders K.D."/>
        </authorList>
    </citation>
    <scope>NUCLEOTIDE SEQUENCE [LARGE SCALE GENOMIC DNA]</scope>
    <source>
        <strain evidence="2 3">CCC 1485</strain>
    </source>
</reference>
<keyword evidence="1" id="KW-0732">Signal</keyword>
<protein>
    <submittedName>
        <fullName evidence="2">Uncharacterized protein</fullName>
    </submittedName>
</protein>
<name>A0A9P7M7U6_9HYPO</name>
<dbReference type="Gene3D" id="1.20.1050.10">
    <property type="match status" value="1"/>
</dbReference>
<dbReference type="Proteomes" id="UP000706124">
    <property type="component" value="Unassembled WGS sequence"/>
</dbReference>
<sequence>MGGHSMLNALAVVACLTLCYPDEKIKSATDRCANQVKRVTSVIDGHLKKHKMTYSDLMFVFLTVAIIAIAKLDTSEYDAYSAWSKRLTNRSTVAKILKQRDEAIAANH</sequence>
<dbReference type="AlphaFoldDB" id="A0A9P7M7U6"/>
<feature type="signal peptide" evidence="1">
    <location>
        <begin position="1"/>
        <end position="21"/>
    </location>
</feature>
<comment type="caution">
    <text evidence="2">The sequence shown here is derived from an EMBL/GenBank/DDBJ whole genome shotgun (WGS) entry which is preliminary data.</text>
</comment>
<dbReference type="OrthoDB" id="422574at2759"/>
<organism evidence="2 3">
    <name type="scientific">Claviceps pazoutovae</name>
    <dbReference type="NCBI Taxonomy" id="1649127"/>
    <lineage>
        <taxon>Eukaryota</taxon>
        <taxon>Fungi</taxon>
        <taxon>Dikarya</taxon>
        <taxon>Ascomycota</taxon>
        <taxon>Pezizomycotina</taxon>
        <taxon>Sordariomycetes</taxon>
        <taxon>Hypocreomycetidae</taxon>
        <taxon>Hypocreales</taxon>
        <taxon>Clavicipitaceae</taxon>
        <taxon>Claviceps</taxon>
    </lineage>
</organism>
<evidence type="ECO:0000313" key="2">
    <source>
        <dbReference type="EMBL" id="KAG5932243.1"/>
    </source>
</evidence>